<dbReference type="SUPFAM" id="SSF46565">
    <property type="entry name" value="Chaperone J-domain"/>
    <property type="match status" value="1"/>
</dbReference>
<dbReference type="Pfam" id="PF00226">
    <property type="entry name" value="DnaJ"/>
    <property type="match status" value="1"/>
</dbReference>
<dbReference type="eggNOG" id="COG0484">
    <property type="taxonomic scope" value="Bacteria"/>
</dbReference>
<dbReference type="SMART" id="SM00271">
    <property type="entry name" value="DnaJ"/>
    <property type="match status" value="1"/>
</dbReference>
<evidence type="ECO:0000256" key="2">
    <source>
        <dbReference type="ARBA" id="ARBA00023186"/>
    </source>
</evidence>
<evidence type="ECO:0000259" key="3">
    <source>
        <dbReference type="PROSITE" id="PS50076"/>
    </source>
</evidence>
<dbReference type="InterPro" id="IPR051938">
    <property type="entry name" value="Apopto_cytoskel_mod"/>
</dbReference>
<dbReference type="PaxDb" id="411470-RUMGNA_00329"/>
<name>A7AYG4_MEDG7</name>
<keyword evidence="2" id="KW-0143">Chaperone</keyword>
<sequence length="252" mass="29623">MYIFTLFHSLKGRFYKSKEVLMNSRTYYDILGVSREATLQEITSAKNALAKVYHPDANMNQGIDTTACMQEILEAYRVLSNPESRHEYDKELGGGQIRVFRTFTVGPEDDEQAAPFVVYWNAACRLQETVDLAMEFLENNSQKKKRTFLFFRRKDAASEAEKQKHLNKLSVRAMQYITVLKEAGIPSQYWTEDAMNWVLIRWSHRQNMDYRVLFNRYEKHLNQDLSNSERHKLHVHGKQFHNNLKKLLSCAL</sequence>
<proteinExistence type="predicted"/>
<protein>
    <submittedName>
        <fullName evidence="4">DnaJ domain protein</fullName>
    </submittedName>
</protein>
<dbReference type="AlphaFoldDB" id="A7AYG4"/>
<feature type="domain" description="J" evidence="3">
    <location>
        <begin position="26"/>
        <end position="92"/>
    </location>
</feature>
<gene>
    <name evidence="4" type="ORF">RUMGNA_00329</name>
</gene>
<evidence type="ECO:0000313" key="5">
    <source>
        <dbReference type="Proteomes" id="UP000004410"/>
    </source>
</evidence>
<reference evidence="4 5" key="1">
    <citation type="submission" date="2007-04" db="EMBL/GenBank/DDBJ databases">
        <authorList>
            <person name="Fulton L."/>
            <person name="Clifton S."/>
            <person name="Fulton B."/>
            <person name="Xu J."/>
            <person name="Minx P."/>
            <person name="Pepin K.H."/>
            <person name="Johnson M."/>
            <person name="Thiruvilangam P."/>
            <person name="Bhonagiri V."/>
            <person name="Nash W.E."/>
            <person name="Mardis E.R."/>
            <person name="Wilson R.K."/>
        </authorList>
    </citation>
    <scope>NUCLEOTIDE SEQUENCE [LARGE SCALE GENOMIC DNA]</scope>
    <source>
        <strain evidence="4 5">ATCC 29149</strain>
    </source>
</reference>
<dbReference type="GO" id="GO:0006260">
    <property type="term" value="P:DNA replication"/>
    <property type="evidence" value="ECO:0007669"/>
    <property type="project" value="UniProtKB-KW"/>
</dbReference>
<dbReference type="InterPro" id="IPR001623">
    <property type="entry name" value="DnaJ_domain"/>
</dbReference>
<evidence type="ECO:0000256" key="1">
    <source>
        <dbReference type="ARBA" id="ARBA00022705"/>
    </source>
</evidence>
<dbReference type="PROSITE" id="PS50076">
    <property type="entry name" value="DNAJ_2"/>
    <property type="match status" value="1"/>
</dbReference>
<dbReference type="PRINTS" id="PR00625">
    <property type="entry name" value="JDOMAIN"/>
</dbReference>
<dbReference type="CDD" id="cd06257">
    <property type="entry name" value="DnaJ"/>
    <property type="match status" value="1"/>
</dbReference>
<organism evidence="4 5">
    <name type="scientific">Mediterraneibacter gnavus (strain ATCC 29149 / DSM 114966 / JCM 6515 / VPI C7-9)</name>
    <name type="common">Ruminococcus gnavus</name>
    <dbReference type="NCBI Taxonomy" id="411470"/>
    <lineage>
        <taxon>Bacteria</taxon>
        <taxon>Bacillati</taxon>
        <taxon>Bacillota</taxon>
        <taxon>Clostridia</taxon>
        <taxon>Lachnospirales</taxon>
        <taxon>Lachnospiraceae</taxon>
        <taxon>Mediterraneibacter</taxon>
    </lineage>
</organism>
<dbReference type="Proteomes" id="UP000004410">
    <property type="component" value="Unassembled WGS sequence"/>
</dbReference>
<reference evidence="4 5" key="2">
    <citation type="submission" date="2007-06" db="EMBL/GenBank/DDBJ databases">
        <title>Draft genome sequence of Ruminococcus gnavus (ATCC 29149).</title>
        <authorList>
            <person name="Sudarsanam P."/>
            <person name="Ley R."/>
            <person name="Guruge J."/>
            <person name="Turnbaugh P.J."/>
            <person name="Mahowald M."/>
            <person name="Liep D."/>
            <person name="Gordon J."/>
        </authorList>
    </citation>
    <scope>NUCLEOTIDE SEQUENCE [LARGE SCALE GENOMIC DNA]</scope>
    <source>
        <strain evidence="4 5">ATCC 29149</strain>
    </source>
</reference>
<comment type="caution">
    <text evidence="4">The sequence shown here is derived from an EMBL/GenBank/DDBJ whole genome shotgun (WGS) entry which is preliminary data.</text>
</comment>
<dbReference type="EMBL" id="AAYG02000003">
    <property type="protein sequence ID" value="EDN79332.1"/>
    <property type="molecule type" value="Genomic_DNA"/>
</dbReference>
<evidence type="ECO:0000313" key="4">
    <source>
        <dbReference type="EMBL" id="EDN79332.1"/>
    </source>
</evidence>
<accession>A7AYG4</accession>
<dbReference type="Gene3D" id="1.10.287.110">
    <property type="entry name" value="DnaJ domain"/>
    <property type="match status" value="1"/>
</dbReference>
<dbReference type="PANTHER" id="PTHR44145">
    <property type="entry name" value="DNAJ HOMOLOG SUBFAMILY A MEMBER 3, MITOCHONDRIAL"/>
    <property type="match status" value="1"/>
</dbReference>
<keyword evidence="1" id="KW-0235">DNA replication</keyword>
<dbReference type="InterPro" id="IPR036869">
    <property type="entry name" value="J_dom_sf"/>
</dbReference>
<dbReference type="PANTHER" id="PTHR44145:SF3">
    <property type="entry name" value="DNAJ HOMOLOG SUBFAMILY A MEMBER 3, MITOCHONDRIAL"/>
    <property type="match status" value="1"/>
</dbReference>